<keyword evidence="1" id="KW-0472">Membrane</keyword>
<proteinExistence type="predicted"/>
<gene>
    <name evidence="2" type="ORF">SLEP1_g18444</name>
</gene>
<dbReference type="Proteomes" id="UP001054252">
    <property type="component" value="Unassembled WGS sequence"/>
</dbReference>
<feature type="transmembrane region" description="Helical" evidence="1">
    <location>
        <begin position="158"/>
        <end position="179"/>
    </location>
</feature>
<keyword evidence="1" id="KW-0812">Transmembrane</keyword>
<reference evidence="2 3" key="1">
    <citation type="journal article" date="2021" name="Commun. Biol.">
        <title>The genome of Shorea leprosula (Dipterocarpaceae) highlights the ecological relevance of drought in aseasonal tropical rainforests.</title>
        <authorList>
            <person name="Ng K.K.S."/>
            <person name="Kobayashi M.J."/>
            <person name="Fawcett J.A."/>
            <person name="Hatakeyama M."/>
            <person name="Paape T."/>
            <person name="Ng C.H."/>
            <person name="Ang C.C."/>
            <person name="Tnah L.H."/>
            <person name="Lee C.T."/>
            <person name="Nishiyama T."/>
            <person name="Sese J."/>
            <person name="O'Brien M.J."/>
            <person name="Copetti D."/>
            <person name="Mohd Noor M.I."/>
            <person name="Ong R.C."/>
            <person name="Putra M."/>
            <person name="Sireger I.Z."/>
            <person name="Indrioko S."/>
            <person name="Kosugi Y."/>
            <person name="Izuno A."/>
            <person name="Isagi Y."/>
            <person name="Lee S.L."/>
            <person name="Shimizu K.K."/>
        </authorList>
    </citation>
    <scope>NUCLEOTIDE SEQUENCE [LARGE SCALE GENOMIC DNA]</scope>
    <source>
        <strain evidence="2">214</strain>
    </source>
</reference>
<name>A0AAV5J3E5_9ROSI</name>
<protein>
    <submittedName>
        <fullName evidence="2">Uncharacterized protein</fullName>
    </submittedName>
</protein>
<comment type="caution">
    <text evidence="2">The sequence shown here is derived from an EMBL/GenBank/DDBJ whole genome shotgun (WGS) entry which is preliminary data.</text>
</comment>
<dbReference type="AlphaFoldDB" id="A0AAV5J3E5"/>
<evidence type="ECO:0000313" key="3">
    <source>
        <dbReference type="Proteomes" id="UP001054252"/>
    </source>
</evidence>
<keyword evidence="3" id="KW-1185">Reference proteome</keyword>
<accession>A0AAV5J3E5</accession>
<evidence type="ECO:0000256" key="1">
    <source>
        <dbReference type="SAM" id="Phobius"/>
    </source>
</evidence>
<dbReference type="EMBL" id="BPVZ01000025">
    <property type="protein sequence ID" value="GKV06569.1"/>
    <property type="molecule type" value="Genomic_DNA"/>
</dbReference>
<dbReference type="PANTHER" id="PTHR31170">
    <property type="entry name" value="BNAC04G53230D PROTEIN"/>
    <property type="match status" value="1"/>
</dbReference>
<organism evidence="2 3">
    <name type="scientific">Rubroshorea leprosula</name>
    <dbReference type="NCBI Taxonomy" id="152421"/>
    <lineage>
        <taxon>Eukaryota</taxon>
        <taxon>Viridiplantae</taxon>
        <taxon>Streptophyta</taxon>
        <taxon>Embryophyta</taxon>
        <taxon>Tracheophyta</taxon>
        <taxon>Spermatophyta</taxon>
        <taxon>Magnoliopsida</taxon>
        <taxon>eudicotyledons</taxon>
        <taxon>Gunneridae</taxon>
        <taxon>Pentapetalae</taxon>
        <taxon>rosids</taxon>
        <taxon>malvids</taxon>
        <taxon>Malvales</taxon>
        <taxon>Dipterocarpaceae</taxon>
        <taxon>Rubroshorea</taxon>
    </lineage>
</organism>
<sequence>MSRNCNARTLFLLPLDSRRQAFKKAESGNIIDVKFHKAEGVLEIPSLLINPSTETIFRNIISFEECSPFCIPRVTCYAMLLDCLVDTSDDVEFMSKAGIFANWLNPEEAAKFLSTMRNGTSINVFFYAHLFEDVNAYCLKCWPEWRASLIQNYFTKPWAIVSIIFAITVSFFTIMQVFYK</sequence>
<dbReference type="InterPro" id="IPR004158">
    <property type="entry name" value="DUF247_pln"/>
</dbReference>
<keyword evidence="1" id="KW-1133">Transmembrane helix</keyword>
<evidence type="ECO:0000313" key="2">
    <source>
        <dbReference type="EMBL" id="GKV06569.1"/>
    </source>
</evidence>
<dbReference type="Pfam" id="PF03140">
    <property type="entry name" value="DUF247"/>
    <property type="match status" value="1"/>
</dbReference>
<dbReference type="PANTHER" id="PTHR31170:SF17">
    <property type="match status" value="1"/>
</dbReference>